<protein>
    <submittedName>
        <fullName evidence="11">(apollo) hypothetical protein</fullName>
    </submittedName>
</protein>
<evidence type="ECO:0000256" key="9">
    <source>
        <dbReference type="SAM" id="MobiDB-lite"/>
    </source>
</evidence>
<dbReference type="PANTHER" id="PTHR46481:SF10">
    <property type="entry name" value="ZINC FINGER BED DOMAIN-CONTAINING PROTEIN 39"/>
    <property type="match status" value="1"/>
</dbReference>
<gene>
    <name evidence="11" type="ORF">PAPOLLO_LOCUS6953</name>
</gene>
<evidence type="ECO:0000256" key="3">
    <source>
        <dbReference type="ARBA" id="ARBA00022771"/>
    </source>
</evidence>
<dbReference type="PANTHER" id="PTHR46481">
    <property type="entry name" value="ZINC FINGER BED DOMAIN-CONTAINING PROTEIN 4"/>
    <property type="match status" value="1"/>
</dbReference>
<dbReference type="EMBL" id="CAJQZP010000478">
    <property type="protein sequence ID" value="CAG4963318.1"/>
    <property type="molecule type" value="Genomic_DNA"/>
</dbReference>
<accession>A0A8S3WKJ7</accession>
<comment type="caution">
    <text evidence="11">The sequence shown here is derived from an EMBL/GenBank/DDBJ whole genome shotgun (WGS) entry which is preliminary data.</text>
</comment>
<name>A0A8S3WKJ7_PARAO</name>
<keyword evidence="5" id="KW-0805">Transcription regulation</keyword>
<evidence type="ECO:0000256" key="7">
    <source>
        <dbReference type="ARBA" id="ARBA00023242"/>
    </source>
</evidence>
<evidence type="ECO:0000256" key="2">
    <source>
        <dbReference type="ARBA" id="ARBA00022723"/>
    </source>
</evidence>
<evidence type="ECO:0000313" key="12">
    <source>
        <dbReference type="Proteomes" id="UP000691718"/>
    </source>
</evidence>
<sequence>MSNAGRKKDPVWVNFIEVSNKERGKSGCRAECRKCGKSMKGLVNRLKEHLKTCNTDVLPNPSKEHSCSSSSTEHVEIELGPPLSPGPSPSKKRKLEPKPIASYFLLTTSEQKEKLDKQIARAMFATNCPFSSIEHPEVLKAIELLRPGYRPPTRKTIGDRLLNQIYMEEKKIIK</sequence>
<evidence type="ECO:0000256" key="8">
    <source>
        <dbReference type="PROSITE-ProRule" id="PRU00027"/>
    </source>
</evidence>
<evidence type="ECO:0000256" key="5">
    <source>
        <dbReference type="ARBA" id="ARBA00023015"/>
    </source>
</evidence>
<evidence type="ECO:0000256" key="4">
    <source>
        <dbReference type="ARBA" id="ARBA00022833"/>
    </source>
</evidence>
<keyword evidence="6" id="KW-0804">Transcription</keyword>
<feature type="domain" description="BED-type" evidence="10">
    <location>
        <begin position="6"/>
        <end position="72"/>
    </location>
</feature>
<keyword evidence="12" id="KW-1185">Reference proteome</keyword>
<keyword evidence="2" id="KW-0479">Metal-binding</keyword>
<dbReference type="InterPro" id="IPR003656">
    <property type="entry name" value="Znf_BED"/>
</dbReference>
<feature type="region of interest" description="Disordered" evidence="9">
    <location>
        <begin position="57"/>
        <end position="95"/>
    </location>
</feature>
<reference evidence="11" key="1">
    <citation type="submission" date="2021-04" db="EMBL/GenBank/DDBJ databases">
        <authorList>
            <person name="Tunstrom K."/>
        </authorList>
    </citation>
    <scope>NUCLEOTIDE SEQUENCE</scope>
</reference>
<dbReference type="Proteomes" id="UP000691718">
    <property type="component" value="Unassembled WGS sequence"/>
</dbReference>
<evidence type="ECO:0000256" key="1">
    <source>
        <dbReference type="ARBA" id="ARBA00004123"/>
    </source>
</evidence>
<evidence type="ECO:0000256" key="6">
    <source>
        <dbReference type="ARBA" id="ARBA00023163"/>
    </source>
</evidence>
<dbReference type="OrthoDB" id="8196486at2759"/>
<keyword evidence="4" id="KW-0862">Zinc</keyword>
<evidence type="ECO:0000313" key="11">
    <source>
        <dbReference type="EMBL" id="CAG4963318.1"/>
    </source>
</evidence>
<organism evidence="11 12">
    <name type="scientific">Parnassius apollo</name>
    <name type="common">Apollo butterfly</name>
    <name type="synonym">Papilio apollo</name>
    <dbReference type="NCBI Taxonomy" id="110799"/>
    <lineage>
        <taxon>Eukaryota</taxon>
        <taxon>Metazoa</taxon>
        <taxon>Ecdysozoa</taxon>
        <taxon>Arthropoda</taxon>
        <taxon>Hexapoda</taxon>
        <taxon>Insecta</taxon>
        <taxon>Pterygota</taxon>
        <taxon>Neoptera</taxon>
        <taxon>Endopterygota</taxon>
        <taxon>Lepidoptera</taxon>
        <taxon>Glossata</taxon>
        <taxon>Ditrysia</taxon>
        <taxon>Papilionoidea</taxon>
        <taxon>Papilionidae</taxon>
        <taxon>Parnassiinae</taxon>
        <taxon>Parnassini</taxon>
        <taxon>Parnassius</taxon>
        <taxon>Parnassius</taxon>
    </lineage>
</organism>
<dbReference type="InterPro" id="IPR052035">
    <property type="entry name" value="ZnF_BED_domain_contain"/>
</dbReference>
<dbReference type="PROSITE" id="PS50808">
    <property type="entry name" value="ZF_BED"/>
    <property type="match status" value="1"/>
</dbReference>
<dbReference type="AlphaFoldDB" id="A0A8S3WKJ7"/>
<comment type="subcellular location">
    <subcellularLocation>
        <location evidence="1">Nucleus</location>
    </subcellularLocation>
</comment>
<dbReference type="GO" id="GO:0005634">
    <property type="term" value="C:nucleus"/>
    <property type="evidence" value="ECO:0007669"/>
    <property type="project" value="UniProtKB-SubCell"/>
</dbReference>
<keyword evidence="7" id="KW-0539">Nucleus</keyword>
<dbReference type="GO" id="GO:0008270">
    <property type="term" value="F:zinc ion binding"/>
    <property type="evidence" value="ECO:0007669"/>
    <property type="project" value="UniProtKB-KW"/>
</dbReference>
<keyword evidence="3 8" id="KW-0863">Zinc-finger</keyword>
<evidence type="ECO:0000259" key="10">
    <source>
        <dbReference type="PROSITE" id="PS50808"/>
    </source>
</evidence>
<proteinExistence type="predicted"/>
<dbReference type="GO" id="GO:0003677">
    <property type="term" value="F:DNA binding"/>
    <property type="evidence" value="ECO:0007669"/>
    <property type="project" value="InterPro"/>
</dbReference>